<proteinExistence type="predicted"/>
<organism evidence="2 3">
    <name type="scientific">Serendipita indica (strain DSM 11827)</name>
    <name type="common">Root endophyte fungus</name>
    <name type="synonym">Piriformospora indica</name>
    <dbReference type="NCBI Taxonomy" id="1109443"/>
    <lineage>
        <taxon>Eukaryota</taxon>
        <taxon>Fungi</taxon>
        <taxon>Dikarya</taxon>
        <taxon>Basidiomycota</taxon>
        <taxon>Agaricomycotina</taxon>
        <taxon>Agaricomycetes</taxon>
        <taxon>Sebacinales</taxon>
        <taxon>Serendipitaceae</taxon>
        <taxon>Serendipita</taxon>
    </lineage>
</organism>
<feature type="region of interest" description="Disordered" evidence="1">
    <location>
        <begin position="1"/>
        <end position="33"/>
    </location>
</feature>
<reference evidence="2 3" key="1">
    <citation type="journal article" date="2011" name="PLoS Pathog.">
        <title>Endophytic Life Strategies Decoded by Genome and Transcriptome Analyses of the Mutualistic Root Symbiont Piriformospora indica.</title>
        <authorList>
            <person name="Zuccaro A."/>
            <person name="Lahrmann U."/>
            <person name="Guldener U."/>
            <person name="Langen G."/>
            <person name="Pfiffi S."/>
            <person name="Biedenkopf D."/>
            <person name="Wong P."/>
            <person name="Samans B."/>
            <person name="Grimm C."/>
            <person name="Basiewicz M."/>
            <person name="Murat C."/>
            <person name="Martin F."/>
            <person name="Kogel K.H."/>
        </authorList>
    </citation>
    <scope>NUCLEOTIDE SEQUENCE [LARGE SCALE GENOMIC DNA]</scope>
    <source>
        <strain evidence="2 3">DSM 11827</strain>
    </source>
</reference>
<keyword evidence="3" id="KW-1185">Reference proteome</keyword>
<dbReference type="InParanoid" id="G4TUQ8"/>
<dbReference type="EMBL" id="CAFZ01000391">
    <property type="protein sequence ID" value="CCA75051.1"/>
    <property type="molecule type" value="Genomic_DNA"/>
</dbReference>
<dbReference type="Proteomes" id="UP000007148">
    <property type="component" value="Unassembled WGS sequence"/>
</dbReference>
<protein>
    <submittedName>
        <fullName evidence="2">Uncharacterized protein</fullName>
    </submittedName>
</protein>
<dbReference type="AlphaFoldDB" id="G4TUQ8"/>
<comment type="caution">
    <text evidence="2">The sequence shown here is derived from an EMBL/GenBank/DDBJ whole genome shotgun (WGS) entry which is preliminary data.</text>
</comment>
<evidence type="ECO:0000256" key="1">
    <source>
        <dbReference type="SAM" id="MobiDB-lite"/>
    </source>
</evidence>
<name>G4TUQ8_SERID</name>
<evidence type="ECO:0000313" key="2">
    <source>
        <dbReference type="EMBL" id="CCA75051.1"/>
    </source>
</evidence>
<sequence length="260" mass="29730">MGDLKLQRKASEPSTKYEHWHDDRGGPGDDDGPNILINARRFHKVVGIPRFSVYELLADRGCKGPQRILWTSVPITGFREEFKSAVRSIQPLDDMIPYLNGWLQEADLKHPLRISMNDLQISTLGVISLYEQLLQDMSISSITTMGVPSNMQRTTTTSFKLIKPPKLREIGATNPPLSGPIHTWMRILPAFDSYTERIQVYLIYLREIWDGFEAAGIRTNADLKELYTERKTCLSIVHCMNMDMNVLLDPFVRVIFQPPL</sequence>
<dbReference type="HOGENOM" id="CLU_1070041_0_0_1"/>
<feature type="compositionally biased region" description="Basic and acidic residues" evidence="1">
    <location>
        <begin position="1"/>
        <end position="27"/>
    </location>
</feature>
<evidence type="ECO:0000313" key="3">
    <source>
        <dbReference type="Proteomes" id="UP000007148"/>
    </source>
</evidence>
<gene>
    <name evidence="2" type="ORF">PIIN_09036</name>
</gene>
<accession>G4TUQ8</accession>